<gene>
    <name evidence="1" type="primary">met2</name>
    <name evidence="1" type="ORF">HAINFHK1212_0345</name>
</gene>
<dbReference type="InterPro" id="IPR008220">
    <property type="entry name" value="HAT_MetX-like"/>
</dbReference>
<name>A0A7G2JYM5_HAEIF</name>
<dbReference type="AlphaFoldDB" id="A0A7G2JYM5"/>
<dbReference type="PANTHER" id="PTHR32268">
    <property type="entry name" value="HOMOSERINE O-ACETYLTRANSFERASE"/>
    <property type="match status" value="1"/>
</dbReference>
<dbReference type="EC" id="2.3.1.31" evidence="1"/>
<evidence type="ECO:0000313" key="1">
    <source>
        <dbReference type="EMBL" id="EFA27879.1"/>
    </source>
</evidence>
<reference evidence="1" key="1">
    <citation type="journal article" date="2010" name="Genomics">
        <title>Tracing phylogenomic events leading to diversity of Haemophilus influenzae and the emergence of Brazilian Purpuric Fever (BPF)-associated clones.</title>
        <authorList>
            <person name="Papazisi L."/>
            <person name="Ratnayake S."/>
            <person name="Remortel B.G."/>
            <person name="Bock G.R."/>
            <person name="Liang W."/>
            <person name="Saeed A.I."/>
            <person name="Liu J."/>
            <person name="Fleischmann R.D."/>
            <person name="Kilian M."/>
            <person name="Peterson S.N."/>
        </authorList>
    </citation>
    <scope>NUCLEOTIDE SEQUENCE [LARGE SCALE GENOMIC DNA]</scope>
    <source>
        <strain evidence="1">HK1212</strain>
    </source>
</reference>
<dbReference type="Gene3D" id="3.40.50.1820">
    <property type="entry name" value="alpha/beta hydrolase"/>
    <property type="match status" value="1"/>
</dbReference>
<dbReference type="GO" id="GO:0004414">
    <property type="term" value="F:homoserine O-acetyltransferase activity"/>
    <property type="evidence" value="ECO:0007669"/>
    <property type="project" value="UniProtKB-EC"/>
</dbReference>
<sequence length="83" mass="9727">MESYLSYQGKKFLERFDANSYLHLLRALDMYDPSLGYDNVKEALSRIKARYTLVSVTTDQLFKPIDLYKSKQLLEQSGVDLHF</sequence>
<dbReference type="SUPFAM" id="SSF53474">
    <property type="entry name" value="alpha/beta-Hydrolases"/>
    <property type="match status" value="1"/>
</dbReference>
<keyword evidence="1" id="KW-0012">Acyltransferase</keyword>
<dbReference type="PANTHER" id="PTHR32268:SF11">
    <property type="entry name" value="HOMOSERINE O-ACETYLTRANSFERASE"/>
    <property type="match status" value="1"/>
</dbReference>
<dbReference type="GO" id="GO:0009086">
    <property type="term" value="P:methionine biosynthetic process"/>
    <property type="evidence" value="ECO:0007669"/>
    <property type="project" value="TreeGrafter"/>
</dbReference>
<dbReference type="InterPro" id="IPR029058">
    <property type="entry name" value="AB_hydrolase_fold"/>
</dbReference>
<comment type="caution">
    <text evidence="1">The sequence shown here is derived from an EMBL/GenBank/DDBJ whole genome shotgun (WGS) entry which is preliminary data.</text>
</comment>
<organism evidence="1">
    <name type="scientific">Haemophilus influenzae HK1212</name>
    <dbReference type="NCBI Taxonomy" id="456482"/>
    <lineage>
        <taxon>Bacteria</taxon>
        <taxon>Pseudomonadati</taxon>
        <taxon>Pseudomonadota</taxon>
        <taxon>Gammaproteobacteria</taxon>
        <taxon>Pasteurellales</taxon>
        <taxon>Pasteurellaceae</taxon>
        <taxon>Haemophilus</taxon>
    </lineage>
</organism>
<keyword evidence="1" id="KW-0808">Transferase</keyword>
<protein>
    <submittedName>
        <fullName evidence="1">Homoserine O-acetyltransferase-like protein</fullName>
        <ecNumber evidence="1">2.3.1.31</ecNumber>
    </submittedName>
</protein>
<dbReference type="GO" id="GO:0009092">
    <property type="term" value="P:homoserine metabolic process"/>
    <property type="evidence" value="ECO:0007669"/>
    <property type="project" value="TreeGrafter"/>
</dbReference>
<accession>A0A7G2JYM5</accession>
<dbReference type="EMBL" id="ABFC01001075">
    <property type="protein sequence ID" value="EFA27879.1"/>
    <property type="molecule type" value="Genomic_DNA"/>
</dbReference>
<proteinExistence type="predicted"/>